<keyword evidence="1" id="KW-0472">Membrane</keyword>
<dbReference type="AlphaFoldDB" id="A0A6C0ICP8"/>
<dbReference type="EMBL" id="MN740153">
    <property type="protein sequence ID" value="QHT90195.1"/>
    <property type="molecule type" value="Genomic_DNA"/>
</dbReference>
<protein>
    <recommendedName>
        <fullName evidence="2">C2H2-type domain-containing protein</fullName>
    </recommendedName>
</protein>
<feature type="domain" description="C2H2-type" evidence="2">
    <location>
        <begin position="50"/>
        <end position="70"/>
    </location>
</feature>
<reference evidence="3" key="1">
    <citation type="journal article" date="2020" name="Nature">
        <title>Giant virus diversity and host interactions through global metagenomics.</title>
        <authorList>
            <person name="Schulz F."/>
            <person name="Roux S."/>
            <person name="Paez-Espino D."/>
            <person name="Jungbluth S."/>
            <person name="Walsh D.A."/>
            <person name="Denef V.J."/>
            <person name="McMahon K.D."/>
            <person name="Konstantinidis K.T."/>
            <person name="Eloe-Fadrosh E.A."/>
            <person name="Kyrpides N.C."/>
            <person name="Woyke T."/>
        </authorList>
    </citation>
    <scope>NUCLEOTIDE SEQUENCE</scope>
    <source>
        <strain evidence="3">GVMAG-M-3300023184-68</strain>
    </source>
</reference>
<keyword evidence="1" id="KW-1133">Transmembrane helix</keyword>
<sequence>MNIPCVDSSAVDINPYNGKGEHETCSLFTTNSEGDRRSPEELERTIPKIYVCDLCEKKYRTRSGLKYHSRNCILRPSTASDDERLRPSVADPTHPVCVPMNLPSEFAPCPTSSSVELSFFSVTTRRPSIKTSSFVLIGYTIMLVIIFYRISSIHIYH</sequence>
<dbReference type="InterPro" id="IPR013087">
    <property type="entry name" value="Znf_C2H2_type"/>
</dbReference>
<dbReference type="PROSITE" id="PS50157">
    <property type="entry name" value="ZINC_FINGER_C2H2_2"/>
    <property type="match status" value="1"/>
</dbReference>
<organism evidence="3">
    <name type="scientific">viral metagenome</name>
    <dbReference type="NCBI Taxonomy" id="1070528"/>
    <lineage>
        <taxon>unclassified sequences</taxon>
        <taxon>metagenomes</taxon>
        <taxon>organismal metagenomes</taxon>
    </lineage>
</organism>
<dbReference type="SUPFAM" id="SSF57667">
    <property type="entry name" value="beta-beta-alpha zinc fingers"/>
    <property type="match status" value="1"/>
</dbReference>
<evidence type="ECO:0000259" key="2">
    <source>
        <dbReference type="PROSITE" id="PS50157"/>
    </source>
</evidence>
<proteinExistence type="predicted"/>
<evidence type="ECO:0000313" key="3">
    <source>
        <dbReference type="EMBL" id="QHT90195.1"/>
    </source>
</evidence>
<keyword evidence="1" id="KW-0812">Transmembrane</keyword>
<feature type="transmembrane region" description="Helical" evidence="1">
    <location>
        <begin position="134"/>
        <end position="156"/>
    </location>
</feature>
<name>A0A6C0ICP8_9ZZZZ</name>
<evidence type="ECO:0000256" key="1">
    <source>
        <dbReference type="SAM" id="Phobius"/>
    </source>
</evidence>
<accession>A0A6C0ICP8</accession>
<dbReference type="InterPro" id="IPR036236">
    <property type="entry name" value="Znf_C2H2_sf"/>
</dbReference>